<dbReference type="InterPro" id="IPR036236">
    <property type="entry name" value="Znf_C2H2_sf"/>
</dbReference>
<feature type="transmembrane region" description="Helical" evidence="3">
    <location>
        <begin position="888"/>
        <end position="911"/>
    </location>
</feature>
<evidence type="ECO:0000259" key="4">
    <source>
        <dbReference type="PROSITE" id="PS50157"/>
    </source>
</evidence>
<feature type="transmembrane region" description="Helical" evidence="3">
    <location>
        <begin position="944"/>
        <end position="966"/>
    </location>
</feature>
<dbReference type="SMART" id="SM00355">
    <property type="entry name" value="ZnF_C2H2"/>
    <property type="match status" value="13"/>
</dbReference>
<feature type="domain" description="C2H2-type" evidence="4">
    <location>
        <begin position="293"/>
        <end position="320"/>
    </location>
</feature>
<feature type="transmembrane region" description="Helical" evidence="3">
    <location>
        <begin position="851"/>
        <end position="868"/>
    </location>
</feature>
<comment type="caution">
    <text evidence="5">The sequence shown here is derived from an EMBL/GenBank/DDBJ whole genome shotgun (WGS) entry which is preliminary data.</text>
</comment>
<feature type="compositionally biased region" description="Low complexity" evidence="2">
    <location>
        <begin position="364"/>
        <end position="375"/>
    </location>
</feature>
<feature type="transmembrane region" description="Helical" evidence="3">
    <location>
        <begin position="1176"/>
        <end position="1197"/>
    </location>
</feature>
<feature type="region of interest" description="Disordered" evidence="2">
    <location>
        <begin position="604"/>
        <end position="635"/>
    </location>
</feature>
<keyword evidence="3" id="KW-1133">Transmembrane helix</keyword>
<feature type="compositionally biased region" description="Basic and acidic residues" evidence="2">
    <location>
        <begin position="521"/>
        <end position="541"/>
    </location>
</feature>
<feature type="domain" description="C2H2-type" evidence="4">
    <location>
        <begin position="21"/>
        <end position="39"/>
    </location>
</feature>
<reference evidence="6" key="1">
    <citation type="submission" date="2024-04" db="EMBL/GenBank/DDBJ databases">
        <title>Salinicola lusitanus LLJ914,a marine bacterium isolated from the Okinawa Trough.</title>
        <authorList>
            <person name="Li J."/>
        </authorList>
    </citation>
    <scope>NUCLEOTIDE SEQUENCE [LARGE SCALE GENOMIC DNA]</scope>
</reference>
<dbReference type="Pfam" id="PF25412">
    <property type="entry name" value="zf-C2H2_ZNF592"/>
    <property type="match status" value="1"/>
</dbReference>
<dbReference type="SUPFAM" id="SSF57667">
    <property type="entry name" value="beta-beta-alpha zinc fingers"/>
    <property type="match status" value="3"/>
</dbReference>
<evidence type="ECO:0000256" key="1">
    <source>
        <dbReference type="PROSITE-ProRule" id="PRU00042"/>
    </source>
</evidence>
<keyword evidence="1" id="KW-0863">Zinc-finger</keyword>
<keyword evidence="3" id="KW-0812">Transmembrane</keyword>
<accession>A0AAW0NDD4</accession>
<feature type="domain" description="C2H2-type" evidence="4">
    <location>
        <begin position="258"/>
        <end position="286"/>
    </location>
</feature>
<organism evidence="5 6">
    <name type="scientific">Mugilogobius chulae</name>
    <name type="common">yellowstripe goby</name>
    <dbReference type="NCBI Taxonomy" id="88201"/>
    <lineage>
        <taxon>Eukaryota</taxon>
        <taxon>Metazoa</taxon>
        <taxon>Chordata</taxon>
        <taxon>Craniata</taxon>
        <taxon>Vertebrata</taxon>
        <taxon>Euteleostomi</taxon>
        <taxon>Actinopterygii</taxon>
        <taxon>Neopterygii</taxon>
        <taxon>Teleostei</taxon>
        <taxon>Neoteleostei</taxon>
        <taxon>Acanthomorphata</taxon>
        <taxon>Gobiaria</taxon>
        <taxon>Gobiiformes</taxon>
        <taxon>Gobioidei</taxon>
        <taxon>Gobiidae</taxon>
        <taxon>Gobionellinae</taxon>
        <taxon>Mugilogobius</taxon>
    </lineage>
</organism>
<name>A0AAW0NDD4_9GOBI</name>
<dbReference type="InterPro" id="IPR057356">
    <property type="entry name" value="Znf-C2H2_ZNF592"/>
</dbReference>
<feature type="domain" description="C2H2-type" evidence="4">
    <location>
        <begin position="414"/>
        <end position="437"/>
    </location>
</feature>
<feature type="region of interest" description="Disordered" evidence="2">
    <location>
        <begin position="351"/>
        <end position="409"/>
    </location>
</feature>
<dbReference type="GO" id="GO:0008270">
    <property type="term" value="F:zinc ion binding"/>
    <property type="evidence" value="ECO:0007669"/>
    <property type="project" value="UniProtKB-KW"/>
</dbReference>
<dbReference type="InterPro" id="IPR002656">
    <property type="entry name" value="Acyl_transf_3_dom"/>
</dbReference>
<feature type="region of interest" description="Disordered" evidence="2">
    <location>
        <begin position="519"/>
        <end position="541"/>
    </location>
</feature>
<dbReference type="PANTHER" id="PTHR47222:SF3">
    <property type="entry name" value="ZINC FINGER PROTEIN 532"/>
    <property type="match status" value="1"/>
</dbReference>
<feature type="domain" description="C2H2-type" evidence="4">
    <location>
        <begin position="444"/>
        <end position="472"/>
    </location>
</feature>
<feature type="compositionally biased region" description="Polar residues" evidence="2">
    <location>
        <begin position="399"/>
        <end position="409"/>
    </location>
</feature>
<evidence type="ECO:0000256" key="3">
    <source>
        <dbReference type="SAM" id="Phobius"/>
    </source>
</evidence>
<keyword evidence="6" id="KW-1185">Reference proteome</keyword>
<dbReference type="InterPro" id="IPR045914">
    <property type="entry name" value="Zn532-like"/>
</dbReference>
<dbReference type="InterPro" id="IPR006621">
    <property type="entry name" value="Nose-resist-to-fluoxetine_N"/>
</dbReference>
<feature type="transmembrane region" description="Helical" evidence="3">
    <location>
        <begin position="1072"/>
        <end position="1090"/>
    </location>
</feature>
<feature type="transmembrane region" description="Helical" evidence="3">
    <location>
        <begin position="748"/>
        <end position="770"/>
    </location>
</feature>
<proteinExistence type="predicted"/>
<keyword evidence="1" id="KW-0479">Metal-binding</keyword>
<dbReference type="PANTHER" id="PTHR47222">
    <property type="entry name" value="ZINC FINGER PROTEIN 532-RELATED"/>
    <property type="match status" value="1"/>
</dbReference>
<keyword evidence="3" id="KW-0472">Membrane</keyword>
<dbReference type="Pfam" id="PF20146">
    <property type="entry name" value="NRF"/>
    <property type="match status" value="1"/>
</dbReference>
<evidence type="ECO:0000313" key="6">
    <source>
        <dbReference type="Proteomes" id="UP001460270"/>
    </source>
</evidence>
<dbReference type="Gene3D" id="3.30.160.60">
    <property type="entry name" value="Classic Zinc Finger"/>
    <property type="match status" value="5"/>
</dbReference>
<feature type="transmembrane region" description="Helical" evidence="3">
    <location>
        <begin position="1144"/>
        <end position="1164"/>
    </location>
</feature>
<dbReference type="InterPro" id="IPR013087">
    <property type="entry name" value="Znf_C2H2_type"/>
</dbReference>
<dbReference type="EMBL" id="JBBPFD010000015">
    <property type="protein sequence ID" value="KAK7896535.1"/>
    <property type="molecule type" value="Genomic_DNA"/>
</dbReference>
<feature type="compositionally biased region" description="Polar residues" evidence="2">
    <location>
        <begin position="620"/>
        <end position="635"/>
    </location>
</feature>
<feature type="domain" description="C2H2-type" evidence="4">
    <location>
        <begin position="198"/>
        <end position="228"/>
    </location>
</feature>
<feature type="transmembrane region" description="Helical" evidence="3">
    <location>
        <begin position="1026"/>
        <end position="1052"/>
    </location>
</feature>
<feature type="transmembrane region" description="Helical" evidence="3">
    <location>
        <begin position="999"/>
        <end position="1019"/>
    </location>
</feature>
<gene>
    <name evidence="5" type="ORF">WMY93_021860</name>
</gene>
<evidence type="ECO:0000256" key="2">
    <source>
        <dbReference type="SAM" id="MobiDB-lite"/>
    </source>
</evidence>
<dbReference type="PROSITE" id="PS50157">
    <property type="entry name" value="ZINC_FINGER_C2H2_2"/>
    <property type="match status" value="7"/>
</dbReference>
<sequence>MYVPDLSPPSTANISLPSRGYRCLECGDSFALEKSLTQHCERRSVRIDVTCNHCEKSLVFYNKCSLLSHARSHKDKGIAMQCSNLILKPIPTDQMIITSSPVGMHSINYTYHSRKFKKESQTSLSSTALALEDETSKVDKQNLKCFECNEMFKDVYSLAVHYQQESSNQKTCSVCQMILPNQCSFLSHQRIHQQKTPYVCPECGAKFQSLHTQAQHVNKTCLHYTRRSGYRCVHCSVISTDASTLKSHIQSSHCEIFYKCPICPMAFKSAPGTHSHAQTQHSGVKAGEPKLIYKCAMCDTVFTLQSLLYSHLEQHLNTHRVPVFKCPECSMYHAQKQLMLDHIKATHGTLKTADGPSLPLIARSTNSNSSSTNSNHNKDSGNENSNGRSDNSVLPKRANNGSQKEQKSTSRTGYTCVECNMNFNSRDTYVGHVRKRHGKILKKHPCHHCEKSFCSMHTLCRHNRLKHKGLHKDLTCPQCPPLSQPFTKKVLLDQHIQLMHGEQEVKTVSNISATVSAKEMISPKRKSEDHEGSLDVNYRDSDSGPLKKLKVNILKVHKCAVCGFNTENITTFHEHIPRHKTNGSSYQCKEHLFIVHRLKEPRGLGHGYRQGKGSDESQRENQLNSADENEDGTPNTRLYDAFGKMGSNVEGGNTNQPGLLKLCQSAQAPNFSGKYCHVFLRQGSTEYFVGICVPNSCKKDDVQFLVLQDRLQLGHASLLPPIPSFLVNDSTQEVLLIHCVSDTVAPNFLDVTCLFVCCIMVATPLAASLFTAFTTWQRSREVGPAEQSTCIKSGSGLYGTMTSNNARDTFPLQSGSHFIEAFSLQTTTQNVLSTHSSIAGGGYSSLHGIRVLSLLWIMCGHSAQYPIITSIDNYKNWKKAFESSPLYVLSLSGPVFLAVDTFLLLGGLLSARSLLSAIQRAEDTLSINVVTHYLFSRLRRIQPLHIFITCFTIGLMSVVHWGPYWFPFVNTIMNCKSYWWANILLVSNLLPDHEICVPWTWYLSLDFQCYATTPLLVFLYRVNKRVFSLVAVGLLLSTIVVTSVISALWHLPVFHTKIMTSENYVFYYLRPYTRYGPFLIGIVTGIFLTTKKAPVINQKWKAVAGWLCCLGGMALLVGLSYILSEAPSHPSVPHALYQSLHRPLWALAVTWIILACEGGYGGVVNNFLSSRFWMPFSNISFACYMTHPVFIIIYIGLQETPIHYSDINFVLHFTAMKKAQNSKPWLSWLNNWRLTTVFSRISHSDGAPIVYR</sequence>
<keyword evidence="1" id="KW-0862">Zinc</keyword>
<dbReference type="PROSITE" id="PS00028">
    <property type="entry name" value="ZINC_FINGER_C2H2_1"/>
    <property type="match status" value="4"/>
</dbReference>
<dbReference type="GO" id="GO:0016747">
    <property type="term" value="F:acyltransferase activity, transferring groups other than amino-acyl groups"/>
    <property type="evidence" value="ECO:0007669"/>
    <property type="project" value="InterPro"/>
</dbReference>
<feature type="compositionally biased region" description="Polar residues" evidence="2">
    <location>
        <begin position="382"/>
        <end position="392"/>
    </location>
</feature>
<dbReference type="Proteomes" id="UP001460270">
    <property type="component" value="Unassembled WGS sequence"/>
</dbReference>
<dbReference type="Pfam" id="PF01757">
    <property type="entry name" value="Acyl_transf_3"/>
    <property type="match status" value="1"/>
</dbReference>
<evidence type="ECO:0000313" key="5">
    <source>
        <dbReference type="EMBL" id="KAK7896535.1"/>
    </source>
</evidence>
<dbReference type="AlphaFoldDB" id="A0AAW0NDD4"/>
<feature type="domain" description="C2H2-type" evidence="4">
    <location>
        <begin position="170"/>
        <end position="197"/>
    </location>
</feature>
<protein>
    <recommendedName>
        <fullName evidence="4">C2H2-type domain-containing protein</fullName>
    </recommendedName>
</protein>
<feature type="transmembrane region" description="Helical" evidence="3">
    <location>
        <begin position="1102"/>
        <end position="1124"/>
    </location>
</feature>